<keyword evidence="7 8" id="KW-0472">Membrane</keyword>
<dbReference type="STRING" id="349521.HCH_04224"/>
<dbReference type="GO" id="GO:0005886">
    <property type="term" value="C:plasma membrane"/>
    <property type="evidence" value="ECO:0007669"/>
    <property type="project" value="UniProtKB-ARBA"/>
</dbReference>
<keyword evidence="6" id="KW-0902">Two-component regulatory system</keyword>
<dbReference type="RefSeq" id="WP_011397998.1">
    <property type="nucleotide sequence ID" value="NC_007645.1"/>
</dbReference>
<reference evidence="10 11" key="1">
    <citation type="journal article" date="2005" name="Nucleic Acids Res.">
        <title>Genomic blueprint of Hahella chejuensis, a marine microbe producing an algicidal agent.</title>
        <authorList>
            <person name="Jeong H."/>
            <person name="Yim J.H."/>
            <person name="Lee C."/>
            <person name="Choi S.-H."/>
            <person name="Park Y.K."/>
            <person name="Yoon S.H."/>
            <person name="Hur C.-G."/>
            <person name="Kang H.-Y."/>
            <person name="Kim D."/>
            <person name="Lee H.H."/>
            <person name="Park K.H."/>
            <person name="Park S.-H."/>
            <person name="Park H.-S."/>
            <person name="Lee H.K."/>
            <person name="Oh T.K."/>
            <person name="Kim J.F."/>
        </authorList>
    </citation>
    <scope>NUCLEOTIDE SEQUENCE [LARGE SCALE GENOMIC DNA]</scope>
    <source>
        <strain evidence="10 11">KCTC 2396</strain>
    </source>
</reference>
<protein>
    <recommendedName>
        <fullName evidence="2">histidine kinase</fullName>
        <ecNumber evidence="2">2.7.13.3</ecNumber>
    </recommendedName>
</protein>
<dbReference type="InterPro" id="IPR003594">
    <property type="entry name" value="HATPase_dom"/>
</dbReference>
<evidence type="ECO:0000259" key="9">
    <source>
        <dbReference type="PROSITE" id="PS50109"/>
    </source>
</evidence>
<comment type="catalytic activity">
    <reaction evidence="1">
        <text>ATP + protein L-histidine = ADP + protein N-phospho-L-histidine.</text>
        <dbReference type="EC" id="2.7.13.3"/>
    </reaction>
</comment>
<dbReference type="InterPro" id="IPR036890">
    <property type="entry name" value="HATPase_C_sf"/>
</dbReference>
<proteinExistence type="predicted"/>
<feature type="domain" description="Histidine kinase" evidence="9">
    <location>
        <begin position="210"/>
        <end position="428"/>
    </location>
</feature>
<evidence type="ECO:0000256" key="6">
    <source>
        <dbReference type="ARBA" id="ARBA00023012"/>
    </source>
</evidence>
<dbReference type="Proteomes" id="UP000000238">
    <property type="component" value="Chromosome"/>
</dbReference>
<keyword evidence="5 10" id="KW-0418">Kinase</keyword>
<feature type="transmembrane region" description="Helical" evidence="8">
    <location>
        <begin position="110"/>
        <end position="128"/>
    </location>
</feature>
<dbReference type="PROSITE" id="PS50109">
    <property type="entry name" value="HIS_KIN"/>
    <property type="match status" value="1"/>
</dbReference>
<feature type="transmembrane region" description="Helical" evidence="8">
    <location>
        <begin position="135"/>
        <end position="156"/>
    </location>
</feature>
<keyword evidence="8" id="KW-1133">Transmembrane helix</keyword>
<dbReference type="FunFam" id="1.10.287.130:FF:000001">
    <property type="entry name" value="Two-component sensor histidine kinase"/>
    <property type="match status" value="1"/>
</dbReference>
<name>Q2SEJ3_HAHCH</name>
<dbReference type="SUPFAM" id="SSF47384">
    <property type="entry name" value="Homodimeric domain of signal transducing histidine kinase"/>
    <property type="match status" value="1"/>
</dbReference>
<keyword evidence="3" id="KW-0597">Phosphoprotein</keyword>
<dbReference type="PANTHER" id="PTHR43711">
    <property type="entry name" value="TWO-COMPONENT HISTIDINE KINASE"/>
    <property type="match status" value="1"/>
</dbReference>
<dbReference type="Gene3D" id="3.30.565.10">
    <property type="entry name" value="Histidine kinase-like ATPase, C-terminal domain"/>
    <property type="match status" value="1"/>
</dbReference>
<dbReference type="eggNOG" id="COG2205">
    <property type="taxonomic scope" value="Bacteria"/>
</dbReference>
<feature type="transmembrane region" description="Helical" evidence="8">
    <location>
        <begin position="168"/>
        <end position="186"/>
    </location>
</feature>
<evidence type="ECO:0000256" key="8">
    <source>
        <dbReference type="SAM" id="Phobius"/>
    </source>
</evidence>
<dbReference type="SUPFAM" id="SSF55874">
    <property type="entry name" value="ATPase domain of HSP90 chaperone/DNA topoisomerase II/histidine kinase"/>
    <property type="match status" value="1"/>
</dbReference>
<feature type="transmembrane region" description="Helical" evidence="8">
    <location>
        <begin position="86"/>
        <end position="104"/>
    </location>
</feature>
<dbReference type="Gene3D" id="1.10.287.130">
    <property type="match status" value="1"/>
</dbReference>
<evidence type="ECO:0000313" key="11">
    <source>
        <dbReference type="Proteomes" id="UP000000238"/>
    </source>
</evidence>
<evidence type="ECO:0000256" key="2">
    <source>
        <dbReference type="ARBA" id="ARBA00012438"/>
    </source>
</evidence>
<dbReference type="CDD" id="cd00075">
    <property type="entry name" value="HATPase"/>
    <property type="match status" value="1"/>
</dbReference>
<dbReference type="GO" id="GO:0000155">
    <property type="term" value="F:phosphorelay sensor kinase activity"/>
    <property type="evidence" value="ECO:0007669"/>
    <property type="project" value="InterPro"/>
</dbReference>
<dbReference type="InterPro" id="IPR050736">
    <property type="entry name" value="Sensor_HK_Regulatory"/>
</dbReference>
<dbReference type="InterPro" id="IPR003661">
    <property type="entry name" value="HisK_dim/P_dom"/>
</dbReference>
<evidence type="ECO:0000256" key="4">
    <source>
        <dbReference type="ARBA" id="ARBA00022679"/>
    </source>
</evidence>
<dbReference type="CDD" id="cd00082">
    <property type="entry name" value="HisKA"/>
    <property type="match status" value="1"/>
</dbReference>
<dbReference type="PANTHER" id="PTHR43711:SF1">
    <property type="entry name" value="HISTIDINE KINASE 1"/>
    <property type="match status" value="1"/>
</dbReference>
<dbReference type="OrthoDB" id="8573350at2"/>
<gene>
    <name evidence="10" type="ordered locus">HCH_04224</name>
</gene>
<dbReference type="EMBL" id="CP000155">
    <property type="protein sequence ID" value="ABC30931.1"/>
    <property type="molecule type" value="Genomic_DNA"/>
</dbReference>
<evidence type="ECO:0000256" key="7">
    <source>
        <dbReference type="ARBA" id="ARBA00023136"/>
    </source>
</evidence>
<dbReference type="InterPro" id="IPR036097">
    <property type="entry name" value="HisK_dim/P_sf"/>
</dbReference>
<evidence type="ECO:0000256" key="5">
    <source>
        <dbReference type="ARBA" id="ARBA00022777"/>
    </source>
</evidence>
<dbReference type="AlphaFoldDB" id="Q2SEJ3"/>
<evidence type="ECO:0000256" key="1">
    <source>
        <dbReference type="ARBA" id="ARBA00000085"/>
    </source>
</evidence>
<dbReference type="PRINTS" id="PR00344">
    <property type="entry name" value="BCTRLSENSOR"/>
</dbReference>
<feature type="transmembrane region" description="Helical" evidence="8">
    <location>
        <begin position="59"/>
        <end position="79"/>
    </location>
</feature>
<dbReference type="InterPro" id="IPR005467">
    <property type="entry name" value="His_kinase_dom"/>
</dbReference>
<dbReference type="SMART" id="SM00387">
    <property type="entry name" value="HATPase_c"/>
    <property type="match status" value="1"/>
</dbReference>
<dbReference type="InterPro" id="IPR004358">
    <property type="entry name" value="Sig_transdc_His_kin-like_C"/>
</dbReference>
<keyword evidence="11" id="KW-1185">Reference proteome</keyword>
<evidence type="ECO:0000256" key="3">
    <source>
        <dbReference type="ARBA" id="ARBA00022553"/>
    </source>
</evidence>
<sequence length="433" mass="47379">MRKLKELHVSLLDKLIPGGASLSEAQLSRRRVLVGLLLYGFISAAAMAMVRYATDGWTASTLVVAFATPSLLSGLIALWWTGRPSLAADLLLLSTLFIILATAWSDGGLTSRVLTWLPALPLIASFVGDKYRAPGIVLLAAIGLFAILKAHDLALIQGKGWDDSLVGRMSASVASMSFVAIIAHIYEEARRRAEAEKDRLDHIRREWVAVVSHELRTPLTAIQGSLGLLQSGRFDHNPDQKAHMLQMACNNTVRLVKLVNEVLDIERIESGRLTLELTSLNPRELIQEAVDTIAPAASLKNVSLRYQPQDATPIKADHDRLLQVLQNLLSNALKFSPSGGVIEVKLKDKPEQLNIDVIDQGPGIPQQLTKRLFTRFAQATTAANRSTGGSGLGLYISKAIIEQHQGRIGFENQPEGGCRFFVELPRDLDELDL</sequence>
<dbReference type="Pfam" id="PF02518">
    <property type="entry name" value="HATPase_c"/>
    <property type="match status" value="1"/>
</dbReference>
<dbReference type="SMART" id="SM00388">
    <property type="entry name" value="HisKA"/>
    <property type="match status" value="1"/>
</dbReference>
<dbReference type="HOGENOM" id="CLU_632772_0_0_6"/>
<evidence type="ECO:0000313" key="10">
    <source>
        <dbReference type="EMBL" id="ABC30931.1"/>
    </source>
</evidence>
<feature type="transmembrane region" description="Helical" evidence="8">
    <location>
        <begin position="32"/>
        <end position="53"/>
    </location>
</feature>
<accession>Q2SEJ3</accession>
<keyword evidence="8" id="KW-0812">Transmembrane</keyword>
<organism evidence="10 11">
    <name type="scientific">Hahella chejuensis (strain KCTC 2396)</name>
    <dbReference type="NCBI Taxonomy" id="349521"/>
    <lineage>
        <taxon>Bacteria</taxon>
        <taxon>Pseudomonadati</taxon>
        <taxon>Pseudomonadota</taxon>
        <taxon>Gammaproteobacteria</taxon>
        <taxon>Oceanospirillales</taxon>
        <taxon>Hahellaceae</taxon>
        <taxon>Hahella</taxon>
    </lineage>
</organism>
<dbReference type="EC" id="2.7.13.3" evidence="2"/>
<dbReference type="Pfam" id="PF00512">
    <property type="entry name" value="HisKA"/>
    <property type="match status" value="1"/>
</dbReference>
<dbReference type="FunFam" id="3.30.565.10:FF:000006">
    <property type="entry name" value="Sensor histidine kinase WalK"/>
    <property type="match status" value="1"/>
</dbReference>
<keyword evidence="4" id="KW-0808">Transferase</keyword>
<dbReference type="KEGG" id="hch:HCH_04224"/>